<dbReference type="InterPro" id="IPR024534">
    <property type="entry name" value="JetD_C"/>
</dbReference>
<evidence type="ECO:0000259" key="1">
    <source>
        <dbReference type="Pfam" id="PF09983"/>
    </source>
</evidence>
<dbReference type="OrthoDB" id="322908at2"/>
<dbReference type="Pfam" id="PF09983">
    <property type="entry name" value="JetD_C"/>
    <property type="match status" value="1"/>
</dbReference>
<gene>
    <name evidence="2" type="ORF">FXN63_13435</name>
</gene>
<evidence type="ECO:0000313" key="3">
    <source>
        <dbReference type="Proteomes" id="UP000325161"/>
    </source>
</evidence>
<evidence type="ECO:0000313" key="2">
    <source>
        <dbReference type="EMBL" id="QEI06720.1"/>
    </source>
</evidence>
<dbReference type="KEGG" id="pacr:FXN63_13435"/>
<name>A0A5C0B0T7_9BURK</name>
<keyword evidence="3" id="KW-1185">Reference proteome</keyword>
<feature type="domain" description="Wadjet protein JetD C-terminal" evidence="1">
    <location>
        <begin position="295"/>
        <end position="350"/>
    </location>
</feature>
<organism evidence="2 3">
    <name type="scientific">Pigmentiphaga aceris</name>
    <dbReference type="NCBI Taxonomy" id="1940612"/>
    <lineage>
        <taxon>Bacteria</taxon>
        <taxon>Pseudomonadati</taxon>
        <taxon>Pseudomonadota</taxon>
        <taxon>Betaproteobacteria</taxon>
        <taxon>Burkholderiales</taxon>
        <taxon>Alcaligenaceae</taxon>
        <taxon>Pigmentiphaga</taxon>
    </lineage>
</organism>
<dbReference type="Proteomes" id="UP000325161">
    <property type="component" value="Chromosome"/>
</dbReference>
<dbReference type="RefSeq" id="WP_148815600.1">
    <property type="nucleotide sequence ID" value="NZ_CP043046.1"/>
</dbReference>
<accession>A0A5C0B0T7</accession>
<protein>
    <recommendedName>
        <fullName evidence="1">Wadjet protein JetD C-terminal domain-containing protein</fullName>
    </recommendedName>
</protein>
<proteinExistence type="predicted"/>
<dbReference type="EMBL" id="CP043046">
    <property type="protein sequence ID" value="QEI06720.1"/>
    <property type="molecule type" value="Genomic_DNA"/>
</dbReference>
<sequence>MSDQPWWLDTSEVQALLLNLVAHLEKAELRGSARAQSVALNDKTWPALYRADRESRKEELWAHFRDMCRRGWLSVTPASAATKVSGYDLKPRVVVLDENQLRVAAKRPFRVKSSAEKWKDAVERILDTSDAGKAVAAGYCIDIPERSTDDIVQRLNLLHAIAAEQLLLREVSAKLFWGMSKVLDKRQALVAAVLGEEECPFPASPVQLQVYLPSNYSEVLFIENQVTFERALRSHSPSFSRLALVYASGFKGSAKRLRSLDTCSLFYSQFGTKDTPVSDRFENWLLTSTSADAAPTWFWGDLDYAGMRILAAMRASFPQIQSWKAGYAPMLRHLEEGHGHHPEAADKTGQKRIQHTGCAYADQVLLPAIDKAQKFVDQEAFNLLS</sequence>
<reference evidence="2 3" key="1">
    <citation type="submission" date="2019-08" db="EMBL/GenBank/DDBJ databases">
        <title>Amphibian skin-associated Pigmentiphaga: genome sequence and occurrence across geography and hosts.</title>
        <authorList>
            <person name="Bletz M.C."/>
            <person name="Bunk B."/>
            <person name="Sproeer C."/>
            <person name="Biwer P."/>
            <person name="Reiter S."/>
            <person name="Rabemananjara F.C.E."/>
            <person name="Schulz S."/>
            <person name="Overmann J."/>
            <person name="Vences M."/>
        </authorList>
    </citation>
    <scope>NUCLEOTIDE SEQUENCE [LARGE SCALE GENOMIC DNA]</scope>
    <source>
        <strain evidence="2 3">Mada1488</strain>
    </source>
</reference>
<dbReference type="AlphaFoldDB" id="A0A5C0B0T7"/>